<organism evidence="2 3">
    <name type="scientific">Angomonas deanei</name>
    <dbReference type="NCBI Taxonomy" id="59799"/>
    <lineage>
        <taxon>Eukaryota</taxon>
        <taxon>Discoba</taxon>
        <taxon>Euglenozoa</taxon>
        <taxon>Kinetoplastea</taxon>
        <taxon>Metakinetoplastina</taxon>
        <taxon>Trypanosomatida</taxon>
        <taxon>Trypanosomatidae</taxon>
        <taxon>Strigomonadinae</taxon>
        <taxon>Angomonas</taxon>
    </lineage>
</organism>
<dbReference type="Proteomes" id="UP000515908">
    <property type="component" value="Chromosome 03"/>
</dbReference>
<feature type="compositionally biased region" description="Acidic residues" evidence="1">
    <location>
        <begin position="160"/>
        <end position="169"/>
    </location>
</feature>
<evidence type="ECO:0000313" key="2">
    <source>
        <dbReference type="EMBL" id="CAD2214273.1"/>
    </source>
</evidence>
<dbReference type="PROSITE" id="PS50096">
    <property type="entry name" value="IQ"/>
    <property type="match status" value="1"/>
</dbReference>
<dbReference type="VEuPathDB" id="TriTrypDB:ADEAN_000171800"/>
<feature type="region of interest" description="Disordered" evidence="1">
    <location>
        <begin position="18"/>
        <end position="46"/>
    </location>
</feature>
<keyword evidence="3" id="KW-1185">Reference proteome</keyword>
<protein>
    <submittedName>
        <fullName evidence="2">Uncharacterized protein</fullName>
    </submittedName>
</protein>
<dbReference type="AlphaFoldDB" id="A0A7G2C655"/>
<proteinExistence type="predicted"/>
<dbReference type="EMBL" id="LR877147">
    <property type="protein sequence ID" value="CAD2214273.1"/>
    <property type="molecule type" value="Genomic_DNA"/>
</dbReference>
<evidence type="ECO:0000256" key="1">
    <source>
        <dbReference type="SAM" id="MobiDB-lite"/>
    </source>
</evidence>
<accession>A0A7G2C655</accession>
<feature type="compositionally biased region" description="Pro residues" evidence="1">
    <location>
        <begin position="37"/>
        <end position="46"/>
    </location>
</feature>
<name>A0A7G2C655_9TRYP</name>
<feature type="region of interest" description="Disordered" evidence="1">
    <location>
        <begin position="149"/>
        <end position="177"/>
    </location>
</feature>
<gene>
    <name evidence="2" type="ORF">ADEAN_000171800</name>
</gene>
<reference evidence="2 3" key="1">
    <citation type="submission" date="2020-08" db="EMBL/GenBank/DDBJ databases">
        <authorList>
            <person name="Newling K."/>
            <person name="Davey J."/>
            <person name="Forrester S."/>
        </authorList>
    </citation>
    <scope>NUCLEOTIDE SEQUENCE [LARGE SCALE GENOMIC DNA]</scope>
    <source>
        <strain evidence="3">Crithidia deanei Carvalho (ATCC PRA-265)</strain>
    </source>
</reference>
<evidence type="ECO:0000313" key="3">
    <source>
        <dbReference type="Proteomes" id="UP000515908"/>
    </source>
</evidence>
<sequence>MNSARSSLADFPYKKVLITPSGDMNPPSPVIQHKDPPPPAPIPTTSPPCSQPLIPWLMGQSTELVSAPKNAAAGTQLTPMEFSLADMRRSSMRSGGSLYQAFSFSTTTRTNAAFNNTYSVSEFMHNFSVNPKDPWTLDGVTIVETDSDIEEDMSSLSSDQDSDENIATEETDKSMASEEFEKDVINLQLETDNLIPAKQLYKSIDQEKTYSQTDALSLIQRVGRGYLCRRHENFLFMVRVSKEEITLMHRVVKGFPDPP</sequence>